<evidence type="ECO:0000313" key="3">
    <source>
        <dbReference type="Proteomes" id="UP001383192"/>
    </source>
</evidence>
<organism evidence="2 3">
    <name type="scientific">Paramarasmius palmivorus</name>
    <dbReference type="NCBI Taxonomy" id="297713"/>
    <lineage>
        <taxon>Eukaryota</taxon>
        <taxon>Fungi</taxon>
        <taxon>Dikarya</taxon>
        <taxon>Basidiomycota</taxon>
        <taxon>Agaricomycotina</taxon>
        <taxon>Agaricomycetes</taxon>
        <taxon>Agaricomycetidae</taxon>
        <taxon>Agaricales</taxon>
        <taxon>Marasmiineae</taxon>
        <taxon>Marasmiaceae</taxon>
        <taxon>Paramarasmius</taxon>
    </lineage>
</organism>
<protein>
    <submittedName>
        <fullName evidence="2">Uncharacterized protein</fullName>
    </submittedName>
</protein>
<feature type="compositionally biased region" description="Basic residues" evidence="1">
    <location>
        <begin position="124"/>
        <end position="136"/>
    </location>
</feature>
<dbReference type="AlphaFoldDB" id="A0AAW0BE61"/>
<feature type="compositionally biased region" description="Basic and acidic residues" evidence="1">
    <location>
        <begin position="47"/>
        <end position="62"/>
    </location>
</feature>
<keyword evidence="3" id="KW-1185">Reference proteome</keyword>
<sequence>MTSTGLYARSRSWAPENRSSPQSPRKRTVSLGSIASSVESQSPLDKYMLERFGRAKSVKETPDVTNAALKRRLSESESPNTNATKRMRTDGPSPDQAGPSNNKEIIDLTGDSDSDSVDPDLKPVRQRAPKNQHNKPRIVAYLDLTQD</sequence>
<reference evidence="2 3" key="1">
    <citation type="submission" date="2024-01" db="EMBL/GenBank/DDBJ databases">
        <title>A draft genome for a cacao thread blight-causing isolate of Paramarasmius palmivorus.</title>
        <authorList>
            <person name="Baruah I.K."/>
            <person name="Bukari Y."/>
            <person name="Amoako-Attah I."/>
            <person name="Meinhardt L.W."/>
            <person name="Bailey B.A."/>
            <person name="Cohen S.P."/>
        </authorList>
    </citation>
    <scope>NUCLEOTIDE SEQUENCE [LARGE SCALE GENOMIC DNA]</scope>
    <source>
        <strain evidence="2 3">GH-12</strain>
    </source>
</reference>
<evidence type="ECO:0000256" key="1">
    <source>
        <dbReference type="SAM" id="MobiDB-lite"/>
    </source>
</evidence>
<name>A0AAW0BE61_9AGAR</name>
<comment type="caution">
    <text evidence="2">The sequence shown here is derived from an EMBL/GenBank/DDBJ whole genome shotgun (WGS) entry which is preliminary data.</text>
</comment>
<accession>A0AAW0BE61</accession>
<feature type="compositionally biased region" description="Polar residues" evidence="1">
    <location>
        <begin position="30"/>
        <end position="43"/>
    </location>
</feature>
<gene>
    <name evidence="2" type="ORF">VNI00_016515</name>
</gene>
<feature type="region of interest" description="Disordered" evidence="1">
    <location>
        <begin position="1"/>
        <end position="147"/>
    </location>
</feature>
<evidence type="ECO:0000313" key="2">
    <source>
        <dbReference type="EMBL" id="KAK7024207.1"/>
    </source>
</evidence>
<dbReference type="Proteomes" id="UP001383192">
    <property type="component" value="Unassembled WGS sequence"/>
</dbReference>
<dbReference type="EMBL" id="JAYKXP010000130">
    <property type="protein sequence ID" value="KAK7024207.1"/>
    <property type="molecule type" value="Genomic_DNA"/>
</dbReference>
<proteinExistence type="predicted"/>